<evidence type="ECO:0000313" key="1">
    <source>
        <dbReference type="EMBL" id="MFC7198680.1"/>
    </source>
</evidence>
<dbReference type="SMART" id="SM00882">
    <property type="entry name" value="CoA_trans"/>
    <property type="match status" value="1"/>
</dbReference>
<keyword evidence="2" id="KW-1185">Reference proteome</keyword>
<protein>
    <submittedName>
        <fullName evidence="1">CoA-transferase subunit beta</fullName>
    </submittedName>
</protein>
<dbReference type="PANTHER" id="PTHR43293:SF3">
    <property type="entry name" value="CHOLESTEROL RING-CLEAVING HYDROLASE IPDB SUBUNIT"/>
    <property type="match status" value="1"/>
</dbReference>
<accession>A0ABD5Z0I7</accession>
<reference evidence="1 2" key="1">
    <citation type="journal article" date="2019" name="Int. J. Syst. Evol. Microbiol.">
        <title>The Global Catalogue of Microorganisms (GCM) 10K type strain sequencing project: providing services to taxonomists for standard genome sequencing and annotation.</title>
        <authorList>
            <consortium name="The Broad Institute Genomics Platform"/>
            <consortium name="The Broad Institute Genome Sequencing Center for Infectious Disease"/>
            <person name="Wu L."/>
            <person name="Ma J."/>
        </authorList>
    </citation>
    <scope>NUCLEOTIDE SEQUENCE [LARGE SCALE GENOMIC DNA]</scope>
    <source>
        <strain evidence="1 2">XZGYJ-43</strain>
    </source>
</reference>
<name>A0ABD5Z0I7_9EURY</name>
<evidence type="ECO:0000313" key="2">
    <source>
        <dbReference type="Proteomes" id="UP001596447"/>
    </source>
</evidence>
<dbReference type="Proteomes" id="UP001596447">
    <property type="component" value="Unassembled WGS sequence"/>
</dbReference>
<organism evidence="1 2">
    <name type="scientific">Halospeciosus flavus</name>
    <dbReference type="NCBI Taxonomy" id="3032283"/>
    <lineage>
        <taxon>Archaea</taxon>
        <taxon>Methanobacteriati</taxon>
        <taxon>Methanobacteriota</taxon>
        <taxon>Stenosarchaea group</taxon>
        <taxon>Halobacteria</taxon>
        <taxon>Halobacteriales</taxon>
        <taxon>Halobacteriaceae</taxon>
        <taxon>Halospeciosus</taxon>
    </lineage>
</organism>
<dbReference type="EMBL" id="JBHTAR010000011">
    <property type="protein sequence ID" value="MFC7198680.1"/>
    <property type="molecule type" value="Genomic_DNA"/>
</dbReference>
<sequence length="249" mass="26518">MTYTNTELMVSAAASKLRDDDSVLVGIGVPNLACNLAKRTHAPGLRMIYESGTVGSNPSSLPLSIGDPVLASGALDVESLMDGFSYYLQGGRIDVGFLGGAQVDRRGNINSTVIGDYDDPDVRLPGSGGACEIASNVERTLIIAPHEAQRFPEEVDFVTSPGYVDGPGGREEHGLRGGPEAVITDKAIMEFEDGEMYVASLHPGVTRDEVADATGWDVRFADDLDETTPPSDDELTLLREELDPDGVYL</sequence>
<dbReference type="InterPro" id="IPR037171">
    <property type="entry name" value="NagB/RpiA_transferase-like"/>
</dbReference>
<comment type="caution">
    <text evidence="1">The sequence shown here is derived from an EMBL/GenBank/DDBJ whole genome shotgun (WGS) entry which is preliminary data.</text>
</comment>
<dbReference type="RefSeq" id="WP_279528639.1">
    <property type="nucleotide sequence ID" value="NZ_CP122312.1"/>
</dbReference>
<proteinExistence type="predicted"/>
<gene>
    <name evidence="1" type="ORF">ACFQJ9_04460</name>
</gene>
<dbReference type="AlphaFoldDB" id="A0ABD5Z0I7"/>
<dbReference type="SUPFAM" id="SSF100950">
    <property type="entry name" value="NagB/RpiA/CoA transferase-like"/>
    <property type="match status" value="1"/>
</dbReference>
<dbReference type="InterPro" id="IPR004165">
    <property type="entry name" value="CoA_trans_fam_I"/>
</dbReference>
<dbReference type="Gene3D" id="3.40.1080.10">
    <property type="entry name" value="Glutaconate Coenzyme A-transferase"/>
    <property type="match status" value="1"/>
</dbReference>
<dbReference type="PANTHER" id="PTHR43293">
    <property type="entry name" value="ACETATE COA-TRANSFERASE YDIF"/>
    <property type="match status" value="1"/>
</dbReference>
<dbReference type="Pfam" id="PF01144">
    <property type="entry name" value="CoA_trans"/>
    <property type="match status" value="1"/>
</dbReference>